<evidence type="ECO:0000313" key="5">
    <source>
        <dbReference type="EMBL" id="SDL34870.1"/>
    </source>
</evidence>
<dbReference type="Pfam" id="PF00176">
    <property type="entry name" value="SNF2-rel_dom"/>
    <property type="match status" value="1"/>
</dbReference>
<feature type="coiled-coil region" evidence="2">
    <location>
        <begin position="1"/>
        <end position="28"/>
    </location>
</feature>
<dbReference type="GO" id="GO:0004386">
    <property type="term" value="F:helicase activity"/>
    <property type="evidence" value="ECO:0007669"/>
    <property type="project" value="UniProtKB-KW"/>
</dbReference>
<dbReference type="PROSITE" id="PS51194">
    <property type="entry name" value="HELICASE_CTER"/>
    <property type="match status" value="1"/>
</dbReference>
<dbReference type="Proteomes" id="UP000199008">
    <property type="component" value="Unassembled WGS sequence"/>
</dbReference>
<dbReference type="EMBL" id="FNFY01000047">
    <property type="protein sequence ID" value="SDL34870.1"/>
    <property type="molecule type" value="Genomic_DNA"/>
</dbReference>
<dbReference type="SMART" id="SM00487">
    <property type="entry name" value="DEXDc"/>
    <property type="match status" value="1"/>
</dbReference>
<dbReference type="GO" id="GO:0016787">
    <property type="term" value="F:hydrolase activity"/>
    <property type="evidence" value="ECO:0007669"/>
    <property type="project" value="UniProtKB-KW"/>
</dbReference>
<protein>
    <submittedName>
        <fullName evidence="5">Helicase conserved C-terminal domain-containing protein</fullName>
    </submittedName>
</protein>
<dbReference type="InterPro" id="IPR001650">
    <property type="entry name" value="Helicase_C-like"/>
</dbReference>
<evidence type="ECO:0000256" key="1">
    <source>
        <dbReference type="ARBA" id="ARBA00022801"/>
    </source>
</evidence>
<dbReference type="CDD" id="cd18793">
    <property type="entry name" value="SF2_C_SNF"/>
    <property type="match status" value="1"/>
</dbReference>
<dbReference type="InterPro" id="IPR049730">
    <property type="entry name" value="SNF2/RAD54-like_C"/>
</dbReference>
<sequence>MLRNKKDVKRLENELHNIGNQVSSYSEESFDKDIKNLWQKLKVRTGNAQLKSMHIDTISTLEKGMPINLLVNNGLRTIYDVAPYDVNQLTNINGIGDTYAALIHDAVTRIKESVYQQAHPRMDPDNLADLDLKLIETVYRKREILTKAEKAVKLLKQYESEVNPYISIAKKQKNFFMGLFQSSDEKEAVEHAFGELNKEQFQDKLEQIKTMLNHIEGFSVSEYELIEHFINNNAAYYIEIEKVTGYSQVETAGDIPSEIVNAVEAFPLDTSGLDLTLRHYQEFGAKYGLLNKRTLLGDEMGLGKTIQAMAMINHLRLEGKKHAIVVCPLSVIANWKREIQKFSRLKVFIFHGNGRDEAFERWKTESGVMLTTYGHAGKLDRDEIPDLNVLVVDEAHFVKNPGARRSESVYKLGENTEYVLYMSGTPLENRLAEMKQLIRVLQPELADQLTQELYLLEPKAFKRTVAPVYLRRNRVDVLGELPELDIIPKWTEFGKDESRYYKEAVLNEQLMKMRRAAWTGGTPEKSPKLEVLLDICEEAADNGHKVLVFSYFRDVMRTIECHLGDCTFEPISGDVPNKRRQEIIDDFTKAEPGSVLISQIQAGGVGLNIQAANIIILCEPQWKPSTEEQAISRAYRMGQSRNVVVYRLLTEDSIDVSMLEILGEKSELFDVYARESQVASIAMNESDASVKQKVMEMEQQRVAERVE</sequence>
<keyword evidence="5" id="KW-0067">ATP-binding</keyword>
<dbReference type="CDD" id="cd17919">
    <property type="entry name" value="DEXHc_Snf"/>
    <property type="match status" value="1"/>
</dbReference>
<dbReference type="PROSITE" id="PS51192">
    <property type="entry name" value="HELICASE_ATP_BIND_1"/>
    <property type="match status" value="1"/>
</dbReference>
<reference evidence="6" key="1">
    <citation type="submission" date="2016-10" db="EMBL/GenBank/DDBJ databases">
        <authorList>
            <person name="Varghese N."/>
            <person name="Submissions S."/>
        </authorList>
    </citation>
    <scope>NUCLEOTIDE SEQUENCE [LARGE SCALE GENOMIC DNA]</scope>
    <source>
        <strain evidence="6">CGMCC 1.8895</strain>
    </source>
</reference>
<dbReference type="InterPro" id="IPR038718">
    <property type="entry name" value="SNF2-like_sf"/>
</dbReference>
<keyword evidence="5" id="KW-0347">Helicase</keyword>
<name>A0A1G9JBF5_9BACL</name>
<dbReference type="InterPro" id="IPR010995">
    <property type="entry name" value="DNA_repair_Rad51/TF_NusA_a-hlx"/>
</dbReference>
<dbReference type="Gene3D" id="3.40.50.10810">
    <property type="entry name" value="Tandem AAA-ATPase domain"/>
    <property type="match status" value="1"/>
</dbReference>
<evidence type="ECO:0000256" key="2">
    <source>
        <dbReference type="SAM" id="Coils"/>
    </source>
</evidence>
<dbReference type="InterPro" id="IPR014001">
    <property type="entry name" value="Helicase_ATP-bd"/>
</dbReference>
<dbReference type="OrthoDB" id="9760715at2"/>
<dbReference type="Pfam" id="PF00271">
    <property type="entry name" value="Helicase_C"/>
    <property type="match status" value="1"/>
</dbReference>
<dbReference type="RefSeq" id="WP_092988311.1">
    <property type="nucleotide sequence ID" value="NZ_FNFY01000047.1"/>
</dbReference>
<evidence type="ECO:0000313" key="6">
    <source>
        <dbReference type="Proteomes" id="UP000199008"/>
    </source>
</evidence>
<dbReference type="SUPFAM" id="SSF52540">
    <property type="entry name" value="P-loop containing nucleoside triphosphate hydrolases"/>
    <property type="match status" value="2"/>
</dbReference>
<gene>
    <name evidence="5" type="ORF">SAMN05216216_1473</name>
</gene>
<dbReference type="AlphaFoldDB" id="A0A1G9JBF5"/>
<dbReference type="SUPFAM" id="SSF47794">
    <property type="entry name" value="Rad51 N-terminal domain-like"/>
    <property type="match status" value="1"/>
</dbReference>
<proteinExistence type="predicted"/>
<feature type="domain" description="Helicase C-terminal" evidence="4">
    <location>
        <begin position="528"/>
        <end position="677"/>
    </location>
</feature>
<accession>A0A1G9JBF5</accession>
<evidence type="ECO:0000259" key="3">
    <source>
        <dbReference type="PROSITE" id="PS51192"/>
    </source>
</evidence>
<evidence type="ECO:0000259" key="4">
    <source>
        <dbReference type="PROSITE" id="PS51194"/>
    </source>
</evidence>
<dbReference type="GO" id="GO:0005524">
    <property type="term" value="F:ATP binding"/>
    <property type="evidence" value="ECO:0007669"/>
    <property type="project" value="InterPro"/>
</dbReference>
<dbReference type="SMART" id="SM00490">
    <property type="entry name" value="HELICc"/>
    <property type="match status" value="1"/>
</dbReference>
<feature type="domain" description="Helicase ATP-binding" evidence="3">
    <location>
        <begin position="285"/>
        <end position="444"/>
    </location>
</feature>
<dbReference type="PANTHER" id="PTHR10799">
    <property type="entry name" value="SNF2/RAD54 HELICASE FAMILY"/>
    <property type="match status" value="1"/>
</dbReference>
<organism evidence="5 6">
    <name type="scientific">Lacicoccus qingdaonensis</name>
    <dbReference type="NCBI Taxonomy" id="576118"/>
    <lineage>
        <taxon>Bacteria</taxon>
        <taxon>Bacillati</taxon>
        <taxon>Bacillota</taxon>
        <taxon>Bacilli</taxon>
        <taxon>Bacillales</taxon>
        <taxon>Salinicoccaceae</taxon>
        <taxon>Lacicoccus</taxon>
    </lineage>
</organism>
<keyword evidence="2" id="KW-0175">Coiled coil</keyword>
<keyword evidence="6" id="KW-1185">Reference proteome</keyword>
<dbReference type="InterPro" id="IPR000330">
    <property type="entry name" value="SNF2_N"/>
</dbReference>
<dbReference type="InterPro" id="IPR027417">
    <property type="entry name" value="P-loop_NTPase"/>
</dbReference>
<dbReference type="Gene3D" id="3.40.50.300">
    <property type="entry name" value="P-loop containing nucleotide triphosphate hydrolases"/>
    <property type="match status" value="1"/>
</dbReference>
<dbReference type="STRING" id="576118.SAMN05216216_1473"/>
<keyword evidence="5" id="KW-0547">Nucleotide-binding</keyword>
<keyword evidence="1" id="KW-0378">Hydrolase</keyword>